<dbReference type="Gene3D" id="2.170.15.10">
    <property type="entry name" value="Proaerolysin, chain A, domain 3"/>
    <property type="match status" value="1"/>
</dbReference>
<dbReference type="InterPro" id="IPR053280">
    <property type="entry name" value="Aerolysin-like_pore-former"/>
</dbReference>
<dbReference type="EMBL" id="GADI01001386">
    <property type="protein sequence ID" value="JAA72422.1"/>
    <property type="molecule type" value="mRNA"/>
</dbReference>
<feature type="chain" id="PRO_5005518401" evidence="1">
    <location>
        <begin position="21"/>
        <end position="299"/>
    </location>
</feature>
<evidence type="ECO:0000256" key="1">
    <source>
        <dbReference type="SAM" id="SignalP"/>
    </source>
</evidence>
<dbReference type="SUPFAM" id="SSF56973">
    <property type="entry name" value="Aerolisin/ETX pore-forming domain"/>
    <property type="match status" value="1"/>
</dbReference>
<dbReference type="PANTHER" id="PTHR34007">
    <property type="entry name" value="AEROLYSIN-LIKE PROTEIN-RELATED"/>
    <property type="match status" value="1"/>
</dbReference>
<proteinExistence type="evidence at transcript level"/>
<name>A0A0K8RMQ2_IXORI</name>
<dbReference type="PANTHER" id="PTHR34007:SF1">
    <property type="entry name" value="AEROLYSIN-LIKE PROTEIN-RELATED"/>
    <property type="match status" value="1"/>
</dbReference>
<feature type="non-terminal residue" evidence="2">
    <location>
        <position position="1"/>
    </location>
</feature>
<protein>
    <submittedName>
        <fullName evidence="2">Putative cytotoxin-like protein</fullName>
    </submittedName>
</protein>
<keyword evidence="1" id="KW-0732">Signal</keyword>
<reference evidence="2" key="1">
    <citation type="submission" date="2012-12" db="EMBL/GenBank/DDBJ databases">
        <title>Identification and characterization of a phenylalanine ammonia-lyase gene family in Isatis indigotica Fort.</title>
        <authorList>
            <person name="Liu Q."/>
            <person name="Chen J."/>
            <person name="Zhou X."/>
            <person name="Di P."/>
            <person name="Xiao Y."/>
            <person name="Xuan H."/>
            <person name="Zhang L."/>
            <person name="Chen W."/>
        </authorList>
    </citation>
    <scope>NUCLEOTIDE SEQUENCE</scope>
    <source>
        <tissue evidence="2">Salivary gland</tissue>
    </source>
</reference>
<accession>A0A0K8RMQ2</accession>
<organism evidence="2">
    <name type="scientific">Ixodes ricinus</name>
    <name type="common">Common tick</name>
    <name type="synonym">Acarus ricinus</name>
    <dbReference type="NCBI Taxonomy" id="34613"/>
    <lineage>
        <taxon>Eukaryota</taxon>
        <taxon>Metazoa</taxon>
        <taxon>Ecdysozoa</taxon>
        <taxon>Arthropoda</taxon>
        <taxon>Chelicerata</taxon>
        <taxon>Arachnida</taxon>
        <taxon>Acari</taxon>
        <taxon>Parasitiformes</taxon>
        <taxon>Ixodida</taxon>
        <taxon>Ixodoidea</taxon>
        <taxon>Ixodidae</taxon>
        <taxon>Ixodinae</taxon>
        <taxon>Ixodes</taxon>
    </lineage>
</organism>
<sequence length="299" mass="33738">STRHGLVLFLASRCSTFSRAADESNTLDLDKLVERFAESQAQASNFKLVWVDVYGKQREAKELRREFPAVTATAGDLVYGATKSSVTRPKTVFAQEVDNGQLSPSQTTIERKTEHKKTATWQVESGFSYSGSVSVSASVFMVDFETKHQISVDLKNGHRQEISDKETFSINQVVTVPPMKTVKLEWIITDTVKTVFWTSTVTLNGYIIVKYNFKHPAKGGMLVPYPLYFLGREYGVKDAGNNTYLYTAKGTFTGVKAYKTRLRISEYDYHPRGRRFSAVRIYTIPLKLTRTYTTAAKTL</sequence>
<evidence type="ECO:0000313" key="2">
    <source>
        <dbReference type="EMBL" id="JAA72422.1"/>
    </source>
</evidence>
<dbReference type="AlphaFoldDB" id="A0A0K8RMQ2"/>
<feature type="signal peptide" evidence="1">
    <location>
        <begin position="1"/>
        <end position="20"/>
    </location>
</feature>